<evidence type="ECO:0000256" key="1">
    <source>
        <dbReference type="SAM" id="MobiDB-lite"/>
    </source>
</evidence>
<protein>
    <submittedName>
        <fullName evidence="2">Uncharacterized protein</fullName>
    </submittedName>
</protein>
<dbReference type="Proteomes" id="UP001428341">
    <property type="component" value="Unassembled WGS sequence"/>
</dbReference>
<gene>
    <name evidence="2" type="ORF">WN944_027854</name>
</gene>
<comment type="caution">
    <text evidence="2">The sequence shown here is derived from an EMBL/GenBank/DDBJ whole genome shotgun (WGS) entry which is preliminary data.</text>
</comment>
<dbReference type="EMBL" id="JBCGBO010000025">
    <property type="protein sequence ID" value="KAK9175844.1"/>
    <property type="molecule type" value="Genomic_DNA"/>
</dbReference>
<reference evidence="2 3" key="1">
    <citation type="submission" date="2024-05" db="EMBL/GenBank/DDBJ databases">
        <title>Haplotype-resolved chromosome-level genome assembly of Huyou (Citrus changshanensis).</title>
        <authorList>
            <person name="Miao C."/>
            <person name="Chen W."/>
            <person name="Wu Y."/>
            <person name="Wang L."/>
            <person name="Zhao S."/>
            <person name="Grierson D."/>
            <person name="Xu C."/>
            <person name="Chen K."/>
        </authorList>
    </citation>
    <scope>NUCLEOTIDE SEQUENCE [LARGE SCALE GENOMIC DNA]</scope>
    <source>
        <strain evidence="2">01-14</strain>
        <tissue evidence="2">Leaf</tissue>
    </source>
</reference>
<keyword evidence="3" id="KW-1185">Reference proteome</keyword>
<feature type="region of interest" description="Disordered" evidence="1">
    <location>
        <begin position="81"/>
        <end position="100"/>
    </location>
</feature>
<evidence type="ECO:0000313" key="3">
    <source>
        <dbReference type="Proteomes" id="UP001428341"/>
    </source>
</evidence>
<feature type="compositionally biased region" description="Polar residues" evidence="1">
    <location>
        <begin position="50"/>
        <end position="68"/>
    </location>
</feature>
<dbReference type="AlphaFoldDB" id="A0AAP0LPK9"/>
<sequence>MSKEDDDEARFYRSFRKYEKMVKQMRRFDENAAIMDAVRSSSTKKKRNSEGQGSCSSTGVADNQENSNRLLVETITKFLNELNEKDNGTDINDPKPSNNP</sequence>
<name>A0AAP0LPK9_9ROSI</name>
<evidence type="ECO:0000313" key="2">
    <source>
        <dbReference type="EMBL" id="KAK9175844.1"/>
    </source>
</evidence>
<proteinExistence type="predicted"/>
<organism evidence="2 3">
    <name type="scientific">Citrus x changshan-huyou</name>
    <dbReference type="NCBI Taxonomy" id="2935761"/>
    <lineage>
        <taxon>Eukaryota</taxon>
        <taxon>Viridiplantae</taxon>
        <taxon>Streptophyta</taxon>
        <taxon>Embryophyta</taxon>
        <taxon>Tracheophyta</taxon>
        <taxon>Spermatophyta</taxon>
        <taxon>Magnoliopsida</taxon>
        <taxon>eudicotyledons</taxon>
        <taxon>Gunneridae</taxon>
        <taxon>Pentapetalae</taxon>
        <taxon>rosids</taxon>
        <taxon>malvids</taxon>
        <taxon>Sapindales</taxon>
        <taxon>Rutaceae</taxon>
        <taxon>Aurantioideae</taxon>
        <taxon>Citrus</taxon>
    </lineage>
</organism>
<feature type="region of interest" description="Disordered" evidence="1">
    <location>
        <begin position="38"/>
        <end position="68"/>
    </location>
</feature>
<accession>A0AAP0LPK9</accession>